<dbReference type="Proteomes" id="UP001432027">
    <property type="component" value="Unassembled WGS sequence"/>
</dbReference>
<evidence type="ECO:0000313" key="2">
    <source>
        <dbReference type="Proteomes" id="UP001432027"/>
    </source>
</evidence>
<evidence type="ECO:0000313" key="1">
    <source>
        <dbReference type="EMBL" id="GMS87464.1"/>
    </source>
</evidence>
<dbReference type="EMBL" id="BTSX01000003">
    <property type="protein sequence ID" value="GMS87464.1"/>
    <property type="molecule type" value="Genomic_DNA"/>
</dbReference>
<reference evidence="1" key="1">
    <citation type="submission" date="2023-10" db="EMBL/GenBank/DDBJ databases">
        <title>Genome assembly of Pristionchus species.</title>
        <authorList>
            <person name="Yoshida K."/>
            <person name="Sommer R.J."/>
        </authorList>
    </citation>
    <scope>NUCLEOTIDE SEQUENCE</scope>
    <source>
        <strain evidence="1">RS0144</strain>
    </source>
</reference>
<feature type="non-terminal residue" evidence="1">
    <location>
        <position position="1"/>
    </location>
</feature>
<protein>
    <submittedName>
        <fullName evidence="1">Uncharacterized protein</fullName>
    </submittedName>
</protein>
<keyword evidence="2" id="KW-1185">Reference proteome</keyword>
<sequence>PGHFVSIGRLLVVGHPNSSVVDENVYGRLQLTHLGSALPDAILASKITVDVDQASSVATTLHQLCLCISCALLAATQHTYLGSSKVEFLHSLQSNSRVSTRYHSHFASCRDMLGELTALEIVPHKVEPNSPYGNRQICAIAIE</sequence>
<comment type="caution">
    <text evidence="1">The sequence shown here is derived from an EMBL/GenBank/DDBJ whole genome shotgun (WGS) entry which is preliminary data.</text>
</comment>
<feature type="non-terminal residue" evidence="1">
    <location>
        <position position="143"/>
    </location>
</feature>
<name>A0AAV5T1K5_9BILA</name>
<dbReference type="AlphaFoldDB" id="A0AAV5T1K5"/>
<gene>
    <name evidence="1" type="ORF">PENTCL1PPCAC_9639</name>
</gene>
<proteinExistence type="predicted"/>
<accession>A0AAV5T1K5</accession>
<organism evidence="1 2">
    <name type="scientific">Pristionchus entomophagus</name>
    <dbReference type="NCBI Taxonomy" id="358040"/>
    <lineage>
        <taxon>Eukaryota</taxon>
        <taxon>Metazoa</taxon>
        <taxon>Ecdysozoa</taxon>
        <taxon>Nematoda</taxon>
        <taxon>Chromadorea</taxon>
        <taxon>Rhabditida</taxon>
        <taxon>Rhabditina</taxon>
        <taxon>Diplogasteromorpha</taxon>
        <taxon>Diplogasteroidea</taxon>
        <taxon>Neodiplogasteridae</taxon>
        <taxon>Pristionchus</taxon>
    </lineage>
</organism>